<accession>A0A1T5NJF9</accession>
<dbReference type="Proteomes" id="UP000190166">
    <property type="component" value="Unassembled WGS sequence"/>
</dbReference>
<sequence length="126" mass="14114">MPFGKQKNVVNIGIALVWMINGVFCKVLNYVPRHQLIVARILGETHAALLTRTIGILEAGMAIWILSRIKSRWCAIAQILLVAAMNVIEFIAAPDLLLFGRINIIIAAVFIFIIYRNEFKTHVSLS</sequence>
<keyword evidence="1" id="KW-1133">Transmembrane helix</keyword>
<protein>
    <submittedName>
        <fullName evidence="2">DoxX-like family protein</fullName>
    </submittedName>
</protein>
<dbReference type="AlphaFoldDB" id="A0A1T5NJF9"/>
<reference evidence="2 3" key="1">
    <citation type="submission" date="2017-02" db="EMBL/GenBank/DDBJ databases">
        <authorList>
            <person name="Peterson S.W."/>
        </authorList>
    </citation>
    <scope>NUCLEOTIDE SEQUENCE [LARGE SCALE GENOMIC DNA]</scope>
    <source>
        <strain evidence="2 3">DSM 18108</strain>
    </source>
</reference>
<keyword evidence="3" id="KW-1185">Reference proteome</keyword>
<dbReference type="Pfam" id="PF13781">
    <property type="entry name" value="DoxX_3"/>
    <property type="match status" value="1"/>
</dbReference>
<dbReference type="STRING" id="393003.SAMN05660461_1886"/>
<name>A0A1T5NJF9_9BACT</name>
<proteinExistence type="predicted"/>
<dbReference type="InterPro" id="IPR025695">
    <property type="entry name" value="DoxX-like"/>
</dbReference>
<evidence type="ECO:0000313" key="2">
    <source>
        <dbReference type="EMBL" id="SKD00611.1"/>
    </source>
</evidence>
<feature type="transmembrane region" description="Helical" evidence="1">
    <location>
        <begin position="73"/>
        <end position="92"/>
    </location>
</feature>
<gene>
    <name evidence="2" type="ORF">SAMN05660461_1886</name>
</gene>
<feature type="transmembrane region" description="Helical" evidence="1">
    <location>
        <begin position="9"/>
        <end position="29"/>
    </location>
</feature>
<keyword evidence="1" id="KW-0472">Membrane</keyword>
<dbReference type="RefSeq" id="WP_079469118.1">
    <property type="nucleotide sequence ID" value="NZ_FUZZ01000001.1"/>
</dbReference>
<evidence type="ECO:0000256" key="1">
    <source>
        <dbReference type="SAM" id="Phobius"/>
    </source>
</evidence>
<keyword evidence="1" id="KW-0812">Transmembrane</keyword>
<organism evidence="2 3">
    <name type="scientific">Chitinophaga ginsengisegetis</name>
    <dbReference type="NCBI Taxonomy" id="393003"/>
    <lineage>
        <taxon>Bacteria</taxon>
        <taxon>Pseudomonadati</taxon>
        <taxon>Bacteroidota</taxon>
        <taxon>Chitinophagia</taxon>
        <taxon>Chitinophagales</taxon>
        <taxon>Chitinophagaceae</taxon>
        <taxon>Chitinophaga</taxon>
    </lineage>
</organism>
<dbReference type="EMBL" id="FUZZ01000001">
    <property type="protein sequence ID" value="SKD00611.1"/>
    <property type="molecule type" value="Genomic_DNA"/>
</dbReference>
<evidence type="ECO:0000313" key="3">
    <source>
        <dbReference type="Proteomes" id="UP000190166"/>
    </source>
</evidence>
<feature type="transmembrane region" description="Helical" evidence="1">
    <location>
        <begin position="98"/>
        <end position="115"/>
    </location>
</feature>